<gene>
    <name evidence="2" type="ORF">OFLC_LOCUS5739</name>
</gene>
<evidence type="ECO:0000313" key="4">
    <source>
        <dbReference type="WBParaSite" id="OFLC_0000573801-mRNA-1"/>
    </source>
</evidence>
<dbReference type="Proteomes" id="UP000267606">
    <property type="component" value="Unassembled WGS sequence"/>
</dbReference>
<accession>A0A183HE27</accession>
<dbReference type="WBParaSite" id="OFLC_0000573801-mRNA-1">
    <property type="protein sequence ID" value="OFLC_0000573801-mRNA-1"/>
    <property type="gene ID" value="OFLC_0000573801"/>
</dbReference>
<evidence type="ECO:0000256" key="1">
    <source>
        <dbReference type="SAM" id="MobiDB-lite"/>
    </source>
</evidence>
<feature type="compositionally biased region" description="Basic and acidic residues" evidence="1">
    <location>
        <begin position="32"/>
        <end position="43"/>
    </location>
</feature>
<dbReference type="STRING" id="387005.A0A183HE27"/>
<protein>
    <submittedName>
        <fullName evidence="4">Sas10 domain-containing protein</fullName>
    </submittedName>
</protein>
<evidence type="ECO:0000313" key="3">
    <source>
        <dbReference type="Proteomes" id="UP000267606"/>
    </source>
</evidence>
<evidence type="ECO:0000313" key="2">
    <source>
        <dbReference type="EMBL" id="VDO44161.1"/>
    </source>
</evidence>
<reference evidence="2 3" key="2">
    <citation type="submission" date="2018-11" db="EMBL/GenBank/DDBJ databases">
        <authorList>
            <consortium name="Pathogen Informatics"/>
        </authorList>
    </citation>
    <scope>NUCLEOTIDE SEQUENCE [LARGE SCALE GENOMIC DNA]</scope>
</reference>
<dbReference type="EMBL" id="UZAJ01005098">
    <property type="protein sequence ID" value="VDO44161.1"/>
    <property type="molecule type" value="Genomic_DNA"/>
</dbReference>
<feature type="region of interest" description="Disordered" evidence="1">
    <location>
        <begin position="32"/>
        <end position="57"/>
    </location>
</feature>
<name>A0A183HE27_9BILA</name>
<proteinExistence type="predicted"/>
<dbReference type="AlphaFoldDB" id="A0A183HE27"/>
<sequence length="92" mass="10801">MDTLDEELRARRTAGFQVRAAKRARKGKKLRVIRENNDQFASREKKKRKSRSSFTSELTDVRKKVVKRFRYGPEDADFKAAKMKKAVQRIAD</sequence>
<organism evidence="4">
    <name type="scientific">Onchocerca flexuosa</name>
    <dbReference type="NCBI Taxonomy" id="387005"/>
    <lineage>
        <taxon>Eukaryota</taxon>
        <taxon>Metazoa</taxon>
        <taxon>Ecdysozoa</taxon>
        <taxon>Nematoda</taxon>
        <taxon>Chromadorea</taxon>
        <taxon>Rhabditida</taxon>
        <taxon>Spirurina</taxon>
        <taxon>Spiruromorpha</taxon>
        <taxon>Filarioidea</taxon>
        <taxon>Onchocercidae</taxon>
        <taxon>Onchocerca</taxon>
    </lineage>
</organism>
<keyword evidence="3" id="KW-1185">Reference proteome</keyword>
<reference evidence="4" key="1">
    <citation type="submission" date="2016-06" db="UniProtKB">
        <authorList>
            <consortium name="WormBaseParasite"/>
        </authorList>
    </citation>
    <scope>IDENTIFICATION</scope>
</reference>